<evidence type="ECO:0000256" key="1">
    <source>
        <dbReference type="SAM" id="SignalP"/>
    </source>
</evidence>
<feature type="chain" id="PRO_5008136387" description="Secreted protein" evidence="1">
    <location>
        <begin position="21"/>
        <end position="105"/>
    </location>
</feature>
<sequence>MVPMMMLLLLLLLLLQMMMMMMQYYKGGGLLASASEDTLLGPKQELAFMCVRLAERCTDIGFKCQKGSLCQRCGKANERSVVAMVVVQAVVYSSKTTATVMLMVK</sequence>
<evidence type="ECO:0000313" key="2">
    <source>
        <dbReference type="EnsemblMetazoa" id="AMAM018550-PA"/>
    </source>
</evidence>
<feature type="signal peptide" evidence="1">
    <location>
        <begin position="1"/>
        <end position="20"/>
    </location>
</feature>
<name>A0A182T2Y7_9DIPT</name>
<proteinExistence type="predicted"/>
<reference evidence="2" key="2">
    <citation type="submission" date="2020-05" db="UniProtKB">
        <authorList>
            <consortium name="EnsemblMetazoa"/>
        </authorList>
    </citation>
    <scope>IDENTIFICATION</scope>
    <source>
        <strain evidence="2">maculatus3</strain>
    </source>
</reference>
<evidence type="ECO:0008006" key="4">
    <source>
        <dbReference type="Google" id="ProtNLM"/>
    </source>
</evidence>
<dbReference type="AlphaFoldDB" id="A0A182T2Y7"/>
<dbReference type="VEuPathDB" id="VectorBase:AMAM018550"/>
<reference evidence="3" key="1">
    <citation type="submission" date="2013-09" db="EMBL/GenBank/DDBJ databases">
        <title>The Genome Sequence of Anopheles maculatus species B.</title>
        <authorList>
            <consortium name="The Broad Institute Genomics Platform"/>
            <person name="Neafsey D.E."/>
            <person name="Besansky N."/>
            <person name="Howell P."/>
            <person name="Walton C."/>
            <person name="Young S.K."/>
            <person name="Zeng Q."/>
            <person name="Gargeya S."/>
            <person name="Fitzgerald M."/>
            <person name="Haas B."/>
            <person name="Abouelleil A."/>
            <person name="Allen A.W."/>
            <person name="Alvarado L."/>
            <person name="Arachchi H.M."/>
            <person name="Berlin A.M."/>
            <person name="Chapman S.B."/>
            <person name="Gainer-Dewar J."/>
            <person name="Goldberg J."/>
            <person name="Griggs A."/>
            <person name="Gujja S."/>
            <person name="Hansen M."/>
            <person name="Howarth C."/>
            <person name="Imamovic A."/>
            <person name="Ireland A."/>
            <person name="Larimer J."/>
            <person name="McCowan C."/>
            <person name="Murphy C."/>
            <person name="Pearson M."/>
            <person name="Poon T.W."/>
            <person name="Priest M."/>
            <person name="Roberts A."/>
            <person name="Saif S."/>
            <person name="Shea T."/>
            <person name="Sisk P."/>
            <person name="Sykes S."/>
            <person name="Wortman J."/>
            <person name="Nusbaum C."/>
            <person name="Birren B."/>
        </authorList>
    </citation>
    <scope>NUCLEOTIDE SEQUENCE [LARGE SCALE GENOMIC DNA]</scope>
    <source>
        <strain evidence="3">maculatus3</strain>
    </source>
</reference>
<dbReference type="Proteomes" id="UP000075901">
    <property type="component" value="Unassembled WGS sequence"/>
</dbReference>
<keyword evidence="1" id="KW-0732">Signal</keyword>
<protein>
    <recommendedName>
        <fullName evidence="4">Secreted protein</fullName>
    </recommendedName>
</protein>
<evidence type="ECO:0000313" key="3">
    <source>
        <dbReference type="Proteomes" id="UP000075901"/>
    </source>
</evidence>
<accession>A0A182T2Y7</accession>
<organism evidence="2 3">
    <name type="scientific">Anopheles maculatus</name>
    <dbReference type="NCBI Taxonomy" id="74869"/>
    <lineage>
        <taxon>Eukaryota</taxon>
        <taxon>Metazoa</taxon>
        <taxon>Ecdysozoa</taxon>
        <taxon>Arthropoda</taxon>
        <taxon>Hexapoda</taxon>
        <taxon>Insecta</taxon>
        <taxon>Pterygota</taxon>
        <taxon>Neoptera</taxon>
        <taxon>Endopterygota</taxon>
        <taxon>Diptera</taxon>
        <taxon>Nematocera</taxon>
        <taxon>Culicoidea</taxon>
        <taxon>Culicidae</taxon>
        <taxon>Anophelinae</taxon>
        <taxon>Anopheles</taxon>
        <taxon>Anopheles maculatus group</taxon>
    </lineage>
</organism>
<keyword evidence="3" id="KW-1185">Reference proteome</keyword>
<dbReference type="EnsemblMetazoa" id="AMAM018550-RA">
    <property type="protein sequence ID" value="AMAM018550-PA"/>
    <property type="gene ID" value="AMAM018550"/>
</dbReference>